<dbReference type="VEuPathDB" id="TrichDB:TVAG_024970"/>
<dbReference type="Pfam" id="PF21348">
    <property type="entry name" value="RGL11_C"/>
    <property type="match status" value="1"/>
</dbReference>
<evidence type="ECO:0000313" key="4">
    <source>
        <dbReference type="Proteomes" id="UP000001542"/>
    </source>
</evidence>
<dbReference type="Proteomes" id="UP000001542">
    <property type="component" value="Unassembled WGS sequence"/>
</dbReference>
<dbReference type="InParanoid" id="A2G734"/>
<feature type="domain" description="Rhamnogalacturonan I lyase beta-sheet" evidence="1">
    <location>
        <begin position="24"/>
        <end position="109"/>
    </location>
</feature>
<feature type="domain" description="Rhamnogalacturonan lyase family 11 C-terminal" evidence="2">
    <location>
        <begin position="271"/>
        <end position="589"/>
    </location>
</feature>
<dbReference type="InterPro" id="IPR041624">
    <property type="entry name" value="RGI_lyase"/>
</dbReference>
<dbReference type="PANTHER" id="PTHR43118:SF1">
    <property type="entry name" value="RHAMNOGALACTURONAN LYASE (EUROFUNG)"/>
    <property type="match status" value="1"/>
</dbReference>
<dbReference type="PANTHER" id="PTHR43118">
    <property type="entry name" value="RHAMNOGALACTURONAN LYASE (EUROFUNG)"/>
    <property type="match status" value="1"/>
</dbReference>
<dbReference type="Gene3D" id="2.60.40.10">
    <property type="entry name" value="Immunoglobulins"/>
    <property type="match status" value="1"/>
</dbReference>
<dbReference type="InterPro" id="IPR034641">
    <property type="entry name" value="RGL11"/>
</dbReference>
<dbReference type="InterPro" id="IPR049366">
    <property type="entry name" value="RGL11_C"/>
</dbReference>
<gene>
    <name evidence="3" type="ORF">TVAG_024970</name>
</gene>
<reference evidence="3" key="1">
    <citation type="submission" date="2006-10" db="EMBL/GenBank/DDBJ databases">
        <authorList>
            <person name="Amadeo P."/>
            <person name="Zhao Q."/>
            <person name="Wortman J."/>
            <person name="Fraser-Liggett C."/>
            <person name="Carlton J."/>
        </authorList>
    </citation>
    <scope>NUCLEOTIDE SEQUENCE</scope>
    <source>
        <strain evidence="3">G3</strain>
    </source>
</reference>
<dbReference type="KEGG" id="tva:4744681"/>
<accession>A2G734</accession>
<dbReference type="eggNOG" id="ENOG502QPW3">
    <property type="taxonomic scope" value="Eukaryota"/>
</dbReference>
<dbReference type="SUPFAM" id="SSF69318">
    <property type="entry name" value="Integrin alpha N-terminal domain"/>
    <property type="match status" value="1"/>
</dbReference>
<proteinExistence type="predicted"/>
<dbReference type="AlphaFoldDB" id="A2G734"/>
<evidence type="ECO:0000259" key="1">
    <source>
        <dbReference type="Pfam" id="PF18370"/>
    </source>
</evidence>
<name>A2G734_TRIV3</name>
<dbReference type="OrthoDB" id="3665757at2759"/>
<sequence>MMFSSLFIRKNTYGYDTTKISKYSENLNRGVVAVRAGNKAFISWRFLITDDDDIAFNVYRIDENETILKLNSDPITNVTHFYDTKHDKTKSFKYFVGSIINNIEVENSSYFELKANQADLPCIRIPIRNGTRFRTVWVGDLDGDGNLDFVLAIDADEIQTVEAYLHNGTYLWTLNLGPNSINKYMIEPGSTTVNVGQIDGINIYDLDGDGKSEVYIRIANNFTFGDGYVFTRDNDIDQWIACVDELTGKLLQKAKLPNFFPQYGPMGTLFGVGWLSLEKPSLIVVFKNRDDKKRFYNYVAAFSFTNNMFKMDWNWTDSYQPDINYPEGHHFRIADVDFDGIDEIHEIGYVLNGNGTIRFNLGTQRIIHGDRFYVAKFNNEDTTMSGYGIQQNNPDLIDEYFYNASTGEMKWIHYGTTVHDVGRRNAGDFDPTVPGLEVFSFQGMYNAKTNTKLADNFTNTFWPSNNVYWDGTLNPACYDRGHLNKWNYKTKRGDRLFTANYDFNKYYGQFPAEDEGGHYPLFHGDILGDWREEFIMAASNFSEIVIFTTNLDTDIKMTTLWHDPGMRASMTLNGYKQSHMPLEYIGAESNLTENRRHLKEYHKLRAEKYLLKYLHQQLNTQAALHQQLQTT</sequence>
<dbReference type="InterPro" id="IPR013783">
    <property type="entry name" value="Ig-like_fold"/>
</dbReference>
<organism evidence="3 4">
    <name type="scientific">Trichomonas vaginalis (strain ATCC PRA-98 / G3)</name>
    <dbReference type="NCBI Taxonomy" id="412133"/>
    <lineage>
        <taxon>Eukaryota</taxon>
        <taxon>Metamonada</taxon>
        <taxon>Parabasalia</taxon>
        <taxon>Trichomonadida</taxon>
        <taxon>Trichomonadidae</taxon>
        <taxon>Trichomonas</taxon>
    </lineage>
</organism>
<evidence type="ECO:0000313" key="3">
    <source>
        <dbReference type="EMBL" id="EAX87033.1"/>
    </source>
</evidence>
<keyword evidence="4" id="KW-1185">Reference proteome</keyword>
<protein>
    <submittedName>
        <fullName evidence="3">FG-GAP repeat family protein</fullName>
    </submittedName>
</protein>
<dbReference type="VEuPathDB" id="TrichDB:TVAGG3_0515140"/>
<dbReference type="SMR" id="A2G734"/>
<dbReference type="EMBL" id="DS114525">
    <property type="protein sequence ID" value="EAX87033.1"/>
    <property type="molecule type" value="Genomic_DNA"/>
</dbReference>
<dbReference type="STRING" id="5722.A2G734"/>
<dbReference type="InterPro" id="IPR028994">
    <property type="entry name" value="Integrin_alpha_N"/>
</dbReference>
<evidence type="ECO:0000259" key="2">
    <source>
        <dbReference type="Pfam" id="PF21348"/>
    </source>
</evidence>
<dbReference type="Pfam" id="PF18370">
    <property type="entry name" value="RGI_lyase"/>
    <property type="match status" value="1"/>
</dbReference>
<reference evidence="3" key="2">
    <citation type="journal article" date="2007" name="Science">
        <title>Draft genome sequence of the sexually transmitted pathogen Trichomonas vaginalis.</title>
        <authorList>
            <person name="Carlton J.M."/>
            <person name="Hirt R.P."/>
            <person name="Silva J.C."/>
            <person name="Delcher A.L."/>
            <person name="Schatz M."/>
            <person name="Zhao Q."/>
            <person name="Wortman J.R."/>
            <person name="Bidwell S.L."/>
            <person name="Alsmark U.C.M."/>
            <person name="Besteiro S."/>
            <person name="Sicheritz-Ponten T."/>
            <person name="Noel C.J."/>
            <person name="Dacks J.B."/>
            <person name="Foster P.G."/>
            <person name="Simillion C."/>
            <person name="Van de Peer Y."/>
            <person name="Miranda-Saavedra D."/>
            <person name="Barton G.J."/>
            <person name="Westrop G.D."/>
            <person name="Mueller S."/>
            <person name="Dessi D."/>
            <person name="Fiori P.L."/>
            <person name="Ren Q."/>
            <person name="Paulsen I."/>
            <person name="Zhang H."/>
            <person name="Bastida-Corcuera F.D."/>
            <person name="Simoes-Barbosa A."/>
            <person name="Brown M.T."/>
            <person name="Hayes R.D."/>
            <person name="Mukherjee M."/>
            <person name="Okumura C.Y."/>
            <person name="Schneider R."/>
            <person name="Smith A.J."/>
            <person name="Vanacova S."/>
            <person name="Villalvazo M."/>
            <person name="Haas B.J."/>
            <person name="Pertea M."/>
            <person name="Feldblyum T.V."/>
            <person name="Utterback T.R."/>
            <person name="Shu C.L."/>
            <person name="Osoegawa K."/>
            <person name="de Jong P.J."/>
            <person name="Hrdy I."/>
            <person name="Horvathova L."/>
            <person name="Zubacova Z."/>
            <person name="Dolezal P."/>
            <person name="Malik S.B."/>
            <person name="Logsdon J.M. Jr."/>
            <person name="Henze K."/>
            <person name="Gupta A."/>
            <person name="Wang C.C."/>
            <person name="Dunne R.L."/>
            <person name="Upcroft J.A."/>
            <person name="Upcroft P."/>
            <person name="White O."/>
            <person name="Salzberg S.L."/>
            <person name="Tang P."/>
            <person name="Chiu C.-H."/>
            <person name="Lee Y.-S."/>
            <person name="Embley T.M."/>
            <person name="Coombs G.H."/>
            <person name="Mottram J.C."/>
            <person name="Tachezy J."/>
            <person name="Fraser-Liggett C.M."/>
            <person name="Johnson P.J."/>
        </authorList>
    </citation>
    <scope>NUCLEOTIDE SEQUENCE [LARGE SCALE GENOMIC DNA]</scope>
    <source>
        <strain evidence="3">G3</strain>
    </source>
</reference>